<dbReference type="EnsemblProtists" id="EOD07254">
    <property type="protein sequence ID" value="EOD07254"/>
    <property type="gene ID" value="EMIHUDRAFT_433035"/>
</dbReference>
<dbReference type="RefSeq" id="XP_005759683.1">
    <property type="nucleotide sequence ID" value="XM_005759626.1"/>
</dbReference>
<dbReference type="InterPro" id="IPR000572">
    <property type="entry name" value="OxRdtase_Mopterin-bd_dom"/>
</dbReference>
<evidence type="ECO:0000313" key="3">
    <source>
        <dbReference type="Proteomes" id="UP000013827"/>
    </source>
</evidence>
<dbReference type="GeneID" id="17272170"/>
<dbReference type="InterPro" id="IPR014756">
    <property type="entry name" value="Ig_E-set"/>
</dbReference>
<dbReference type="Proteomes" id="UP000013827">
    <property type="component" value="Unassembled WGS sequence"/>
</dbReference>
<reference evidence="2" key="2">
    <citation type="submission" date="2024-10" db="UniProtKB">
        <authorList>
            <consortium name="EnsemblProtists"/>
        </authorList>
    </citation>
    <scope>IDENTIFICATION</scope>
</reference>
<evidence type="ECO:0000259" key="1">
    <source>
        <dbReference type="Pfam" id="PF00174"/>
    </source>
</evidence>
<dbReference type="SUPFAM" id="SSF56524">
    <property type="entry name" value="Oxidoreductase molybdopterin-binding domain"/>
    <property type="match status" value="1"/>
</dbReference>
<dbReference type="InterPro" id="IPR036374">
    <property type="entry name" value="OxRdtase_Mopterin-bd_sf"/>
</dbReference>
<dbReference type="Gene3D" id="3.90.420.10">
    <property type="entry name" value="Oxidoreductase, molybdopterin-binding domain"/>
    <property type="match status" value="1"/>
</dbReference>
<name>A0A0D3I7L9_EMIH1</name>
<dbReference type="Gene3D" id="2.60.40.650">
    <property type="match status" value="1"/>
</dbReference>
<dbReference type="GeneID" id="17253329"/>
<dbReference type="GO" id="GO:0006790">
    <property type="term" value="P:sulfur compound metabolic process"/>
    <property type="evidence" value="ECO:0007669"/>
    <property type="project" value="TreeGrafter"/>
</dbReference>
<dbReference type="OMA" id="ERHHAGI"/>
<dbReference type="PRINTS" id="PR00407">
    <property type="entry name" value="EUMOPTERIN"/>
</dbReference>
<dbReference type="GO" id="GO:0043546">
    <property type="term" value="F:molybdopterin cofactor binding"/>
    <property type="evidence" value="ECO:0007669"/>
    <property type="project" value="TreeGrafter"/>
</dbReference>
<dbReference type="PANTHER" id="PTHR19372">
    <property type="entry name" value="SULFITE REDUCTASE"/>
    <property type="match status" value="1"/>
</dbReference>
<dbReference type="RefSeq" id="XP_005779054.1">
    <property type="nucleotide sequence ID" value="XM_005778997.1"/>
</dbReference>
<protein>
    <recommendedName>
        <fullName evidence="1">Oxidoreductase molybdopterin-binding domain-containing protein</fullName>
    </recommendedName>
</protein>
<dbReference type="GO" id="GO:0008482">
    <property type="term" value="F:sulfite oxidase activity"/>
    <property type="evidence" value="ECO:0007669"/>
    <property type="project" value="TreeGrafter"/>
</dbReference>
<dbReference type="PANTHER" id="PTHR19372:SF7">
    <property type="entry name" value="SULFITE OXIDASE, MITOCHONDRIAL"/>
    <property type="match status" value="1"/>
</dbReference>
<reference evidence="3" key="1">
    <citation type="journal article" date="2013" name="Nature">
        <title>Pan genome of the phytoplankton Emiliania underpins its global distribution.</title>
        <authorList>
            <person name="Read B.A."/>
            <person name="Kegel J."/>
            <person name="Klute M.J."/>
            <person name="Kuo A."/>
            <person name="Lefebvre S.C."/>
            <person name="Maumus F."/>
            <person name="Mayer C."/>
            <person name="Miller J."/>
            <person name="Monier A."/>
            <person name="Salamov A."/>
            <person name="Young J."/>
            <person name="Aguilar M."/>
            <person name="Claverie J.M."/>
            <person name="Frickenhaus S."/>
            <person name="Gonzalez K."/>
            <person name="Herman E.K."/>
            <person name="Lin Y.C."/>
            <person name="Napier J."/>
            <person name="Ogata H."/>
            <person name="Sarno A.F."/>
            <person name="Shmutz J."/>
            <person name="Schroeder D."/>
            <person name="de Vargas C."/>
            <person name="Verret F."/>
            <person name="von Dassow P."/>
            <person name="Valentin K."/>
            <person name="Van de Peer Y."/>
            <person name="Wheeler G."/>
            <person name="Dacks J.B."/>
            <person name="Delwiche C.F."/>
            <person name="Dyhrman S.T."/>
            <person name="Glockner G."/>
            <person name="John U."/>
            <person name="Richards T."/>
            <person name="Worden A.Z."/>
            <person name="Zhang X."/>
            <person name="Grigoriev I.V."/>
            <person name="Allen A.E."/>
            <person name="Bidle K."/>
            <person name="Borodovsky M."/>
            <person name="Bowler C."/>
            <person name="Brownlee C."/>
            <person name="Cock J.M."/>
            <person name="Elias M."/>
            <person name="Gladyshev V.N."/>
            <person name="Groth M."/>
            <person name="Guda C."/>
            <person name="Hadaegh A."/>
            <person name="Iglesias-Rodriguez M.D."/>
            <person name="Jenkins J."/>
            <person name="Jones B.M."/>
            <person name="Lawson T."/>
            <person name="Leese F."/>
            <person name="Lindquist E."/>
            <person name="Lobanov A."/>
            <person name="Lomsadze A."/>
            <person name="Malik S.B."/>
            <person name="Marsh M.E."/>
            <person name="Mackinder L."/>
            <person name="Mock T."/>
            <person name="Mueller-Roeber B."/>
            <person name="Pagarete A."/>
            <person name="Parker M."/>
            <person name="Probert I."/>
            <person name="Quesneville H."/>
            <person name="Raines C."/>
            <person name="Rensing S.A."/>
            <person name="Riano-Pachon D.M."/>
            <person name="Richier S."/>
            <person name="Rokitta S."/>
            <person name="Shiraiwa Y."/>
            <person name="Soanes D.M."/>
            <person name="van der Giezen M."/>
            <person name="Wahlund T.M."/>
            <person name="Williams B."/>
            <person name="Wilson W."/>
            <person name="Wolfe G."/>
            <person name="Wurch L.L."/>
        </authorList>
    </citation>
    <scope>NUCLEOTIDE SEQUENCE</scope>
</reference>
<dbReference type="EnsemblProtists" id="EOD26625">
    <property type="protein sequence ID" value="EOD26625"/>
    <property type="gene ID" value="EMIHUDRAFT_443406"/>
</dbReference>
<feature type="domain" description="Oxidoreductase molybdopterin-binding" evidence="1">
    <location>
        <begin position="93"/>
        <end position="259"/>
    </location>
</feature>
<dbReference type="KEGG" id="ehx:EMIHUDRAFT_443406"/>
<organism evidence="2 3">
    <name type="scientific">Emiliania huxleyi (strain CCMP1516)</name>
    <dbReference type="NCBI Taxonomy" id="280463"/>
    <lineage>
        <taxon>Eukaryota</taxon>
        <taxon>Haptista</taxon>
        <taxon>Haptophyta</taxon>
        <taxon>Prymnesiophyceae</taxon>
        <taxon>Isochrysidales</taxon>
        <taxon>Noelaerhabdaceae</taxon>
        <taxon>Emiliania</taxon>
    </lineage>
</organism>
<dbReference type="GO" id="GO:0020037">
    <property type="term" value="F:heme binding"/>
    <property type="evidence" value="ECO:0007669"/>
    <property type="project" value="TreeGrafter"/>
</dbReference>
<dbReference type="HOGENOM" id="CLU_003827_5_5_1"/>
<dbReference type="KEGG" id="ehx:EMIHUDRAFT_433035"/>
<evidence type="ECO:0000313" key="2">
    <source>
        <dbReference type="EnsemblProtists" id="EOD07254"/>
    </source>
</evidence>
<sequence>MTRHAESSEFLAAAKTEAARAVEHRKKVLEHVGAEAFTVDDFHKEEPGDWKHTTGRSDVTPAELQLGKRCHGAHVETLSADITPAGSHYLLIHFDVPLIDPSAYRLKIHGLVDKEVSLSLADIKRRKAQTASVLMACAGNGRMGLTERFTSHVPWGPDAFGCADWTGCSLAELLQEVGVKDGAAQVIFTGADKGVEWNTVDYFRRSLTVEQAMTGHVMLCWQMNGADLLPCHGAPVRIIVPGWYGMASVKWLTSIEITSGGWWGTEMDVYCYRRSRLDPTPLPIEQLPVRAMMAPPGHPDFYSRTRLLAPGVVRVRGKVWAGAVDIDYVEFSSDGAKTWQRAEVGDKSGAFGWAAWHFDWDAKTEGSYVLSCRGVDAAGRTQDPLCDDQFNYTGMGSTQPQLVYVRVTADIETVGGSINLEVEEEAAKKPEVMEKAQWDGLYRAPGSQ</sequence>
<proteinExistence type="predicted"/>
<dbReference type="STRING" id="2903.R1DEP1"/>
<dbReference type="SUPFAM" id="SSF81296">
    <property type="entry name" value="E set domains"/>
    <property type="match status" value="1"/>
</dbReference>
<dbReference type="Pfam" id="PF00174">
    <property type="entry name" value="Oxidored_molyb"/>
    <property type="match status" value="1"/>
</dbReference>
<keyword evidence="3" id="KW-1185">Reference proteome</keyword>
<dbReference type="AlphaFoldDB" id="A0A0D3I7L9"/>
<accession>A0A0D3I7L9</accession>
<dbReference type="eggNOG" id="KOG0535">
    <property type="taxonomic scope" value="Eukaryota"/>
</dbReference>
<dbReference type="PaxDb" id="2903-EOD07254"/>
<dbReference type="InterPro" id="IPR008335">
    <property type="entry name" value="Mopterin_OxRdtase_euk"/>
</dbReference>